<evidence type="ECO:0000313" key="3">
    <source>
        <dbReference type="Proteomes" id="UP000297975"/>
    </source>
</evidence>
<feature type="transmembrane region" description="Helical" evidence="1">
    <location>
        <begin position="265"/>
        <end position="285"/>
    </location>
</feature>
<keyword evidence="1" id="KW-0812">Transmembrane</keyword>
<keyword evidence="3" id="KW-1185">Reference proteome</keyword>
<proteinExistence type="predicted"/>
<reference evidence="2 3" key="1">
    <citation type="submission" date="2019-03" db="EMBL/GenBank/DDBJ databases">
        <authorList>
            <person name="He R.-H."/>
        </authorList>
    </citation>
    <scope>NUCLEOTIDE SEQUENCE [LARGE SCALE GENOMIC DNA]</scope>
    <source>
        <strain evidence="3">SH 714</strain>
    </source>
</reference>
<evidence type="ECO:0000256" key="1">
    <source>
        <dbReference type="SAM" id="Phobius"/>
    </source>
</evidence>
<dbReference type="InterPro" id="IPR023264">
    <property type="entry name" value="ABC_transptr_acetoin_YtrC/YtrD"/>
</dbReference>
<dbReference type="AlphaFoldDB" id="A0A4Y8IRH1"/>
<name>A0A4Y8IRH1_9BACI</name>
<organism evidence="2 3">
    <name type="scientific">Filobacillus milosensis</name>
    <dbReference type="NCBI Taxonomy" id="94137"/>
    <lineage>
        <taxon>Bacteria</taxon>
        <taxon>Bacillati</taxon>
        <taxon>Bacillota</taxon>
        <taxon>Bacilli</taxon>
        <taxon>Bacillales</taxon>
        <taxon>Bacillaceae</taxon>
        <taxon>Filobacillus</taxon>
    </lineage>
</organism>
<evidence type="ECO:0000313" key="2">
    <source>
        <dbReference type="EMBL" id="TFB24401.1"/>
    </source>
</evidence>
<keyword evidence="1" id="KW-0472">Membrane</keyword>
<dbReference type="InterPro" id="IPR053046">
    <property type="entry name" value="ABC-5_transporter"/>
</dbReference>
<dbReference type="EMBL" id="SOPW01000002">
    <property type="protein sequence ID" value="TFB24401.1"/>
    <property type="molecule type" value="Genomic_DNA"/>
</dbReference>
<dbReference type="Proteomes" id="UP000297975">
    <property type="component" value="Unassembled WGS sequence"/>
</dbReference>
<dbReference type="RefSeq" id="WP_134338759.1">
    <property type="nucleotide sequence ID" value="NZ_SOPW01000002.1"/>
</dbReference>
<feature type="transmembrane region" description="Helical" evidence="1">
    <location>
        <begin position="100"/>
        <end position="124"/>
    </location>
</feature>
<accession>A0A4Y8IRH1</accession>
<keyword evidence="1" id="KW-1133">Transmembrane helix</keyword>
<evidence type="ECO:0008006" key="4">
    <source>
        <dbReference type="Google" id="ProtNLM"/>
    </source>
</evidence>
<feature type="transmembrane region" description="Helical" evidence="1">
    <location>
        <begin position="227"/>
        <end position="245"/>
    </location>
</feature>
<feature type="transmembrane region" description="Helical" evidence="1">
    <location>
        <begin position="172"/>
        <end position="193"/>
    </location>
</feature>
<dbReference type="PRINTS" id="PR02026">
    <property type="entry name" value="YTRCYTRDABC"/>
</dbReference>
<dbReference type="Pfam" id="PF12730">
    <property type="entry name" value="ABC2_membrane_4"/>
    <property type="match status" value="1"/>
</dbReference>
<feature type="transmembrane region" description="Helical" evidence="1">
    <location>
        <begin position="56"/>
        <end position="79"/>
    </location>
</feature>
<dbReference type="PANTHER" id="PTHR39177">
    <property type="entry name" value="ABC TRANSPORTER PERMEASE YTRC-RELATED"/>
    <property type="match status" value="1"/>
</dbReference>
<dbReference type="OrthoDB" id="2658554at2"/>
<feature type="transmembrane region" description="Helical" evidence="1">
    <location>
        <begin position="144"/>
        <end position="165"/>
    </location>
</feature>
<gene>
    <name evidence="2" type="ORF">E3U55_02565</name>
</gene>
<protein>
    <recommendedName>
        <fullName evidence="4">ABC transporter permease</fullName>
    </recommendedName>
</protein>
<sequence length="320" mass="36808">MFPKALWMKEWKHAKMVCFALFVIYLINYPIAATFMIDSWKYSGVGNESFEIQNLFSGNVFSVFSIGLIILLAGFLIGIEKNSKRHDFMMALPFSRTQQFLTKYAFGFLSIIIPYSISFALGYFVIVQSDFSYLLDYLNTFESFFTTLLGYFVIYSLAMLIGTISGEIKSQVVLTIIFLFLPQGLLMLLSVFADTHGFDANRLFELEFITKDIFWVMYVNTMMDFSLMYPLIFGILFTLLAWFSFKHTPSEHSGEFLMFPNLHPVFALGIPICGALVGGMFLSVIVPYHSGDGVKMIAYWLGFLIAIFFTWKITKRLLRW</sequence>
<comment type="caution">
    <text evidence="2">The sequence shown here is derived from an EMBL/GenBank/DDBJ whole genome shotgun (WGS) entry which is preliminary data.</text>
</comment>
<dbReference type="PANTHER" id="PTHR39177:SF1">
    <property type="entry name" value="ABC TRANSPORTER PERMEASE YTRC-RELATED"/>
    <property type="match status" value="1"/>
</dbReference>
<feature type="transmembrane region" description="Helical" evidence="1">
    <location>
        <begin position="297"/>
        <end position="314"/>
    </location>
</feature>